<keyword evidence="4" id="KW-0067">ATP-binding</keyword>
<keyword evidence="6" id="KW-0238">DNA-binding</keyword>
<dbReference type="InterPro" id="IPR001650">
    <property type="entry name" value="Helicase_C-like"/>
</dbReference>
<keyword evidence="8" id="KW-0804">Transcription</keyword>
<evidence type="ECO:0000256" key="4">
    <source>
        <dbReference type="ARBA" id="ARBA00022840"/>
    </source>
</evidence>
<dbReference type="NCBIfam" id="NF003426">
    <property type="entry name" value="PRK04914.1"/>
    <property type="match status" value="1"/>
</dbReference>
<dbReference type="Pfam" id="PF18337">
    <property type="entry name" value="Tudor_RapA"/>
    <property type="match status" value="1"/>
</dbReference>
<evidence type="ECO:0000256" key="8">
    <source>
        <dbReference type="ARBA" id="ARBA00023163"/>
    </source>
</evidence>
<dbReference type="GO" id="GO:0016817">
    <property type="term" value="F:hydrolase activity, acting on acid anhydrides"/>
    <property type="evidence" value="ECO:0007669"/>
    <property type="project" value="InterPro"/>
</dbReference>
<dbReference type="InterPro" id="IPR040765">
    <property type="entry name" value="Tudor_1_RapA"/>
</dbReference>
<dbReference type="InterPro" id="IPR014001">
    <property type="entry name" value="Helicase_ATP-bd"/>
</dbReference>
<dbReference type="InterPro" id="IPR040766">
    <property type="entry name" value="Tudor_2_RapA"/>
</dbReference>
<dbReference type="HOGENOM" id="CLU_011520_0_0_0"/>
<dbReference type="CDD" id="cd18011">
    <property type="entry name" value="DEXDc_RapA"/>
    <property type="match status" value="1"/>
</dbReference>
<organism evidence="11 12">
    <name type="scientific">Fibrobacter succinogenes (strain ATCC 19169 / S85)</name>
    <dbReference type="NCBI Taxonomy" id="59374"/>
    <lineage>
        <taxon>Bacteria</taxon>
        <taxon>Pseudomonadati</taxon>
        <taxon>Fibrobacterota</taxon>
        <taxon>Fibrobacteria</taxon>
        <taxon>Fibrobacterales</taxon>
        <taxon>Fibrobacteraceae</taxon>
        <taxon>Fibrobacter</taxon>
    </lineage>
</organism>
<dbReference type="Pfam" id="PF00176">
    <property type="entry name" value="SNF2-rel_dom"/>
    <property type="match status" value="1"/>
</dbReference>
<dbReference type="InterPro" id="IPR057342">
    <property type="entry name" value="DEXDc_RapA"/>
</dbReference>
<dbReference type="Gene3D" id="3.40.50.300">
    <property type="entry name" value="P-loop containing nucleotide triphosphate hydrolases"/>
    <property type="match status" value="1"/>
</dbReference>
<keyword evidence="5" id="KW-0805">Transcription regulation</keyword>
<dbReference type="PANTHER" id="PTHR45766:SF6">
    <property type="entry name" value="SWI_SNF-RELATED MATRIX-ASSOCIATED ACTIN-DEPENDENT REGULATOR OF CHROMATIN SUBFAMILY A-LIKE PROTEIN 1"/>
    <property type="match status" value="1"/>
</dbReference>
<proteinExistence type="inferred from homology"/>
<dbReference type="InterPro" id="IPR022737">
    <property type="entry name" value="RapA_C"/>
</dbReference>
<dbReference type="eggNOG" id="COG0553">
    <property type="taxonomic scope" value="Bacteria"/>
</dbReference>
<dbReference type="EMBL" id="CP002158">
    <property type="protein sequence ID" value="ADL27093.1"/>
    <property type="molecule type" value="Genomic_DNA"/>
</dbReference>
<keyword evidence="7" id="KW-0010">Activator</keyword>
<dbReference type="PATRIC" id="fig|59374.8.peg.576"/>
<dbReference type="KEGG" id="fsc:FSU_0598"/>
<evidence type="ECO:0000259" key="9">
    <source>
        <dbReference type="PROSITE" id="PS51192"/>
    </source>
</evidence>
<dbReference type="Gene3D" id="2.30.30.140">
    <property type="match status" value="1"/>
</dbReference>
<dbReference type="InterPro" id="IPR000330">
    <property type="entry name" value="SNF2_N"/>
</dbReference>
<keyword evidence="1" id="KW-0547">Nucleotide-binding</keyword>
<evidence type="ECO:0000256" key="1">
    <source>
        <dbReference type="ARBA" id="ARBA00022741"/>
    </source>
</evidence>
<dbReference type="SMART" id="SM00487">
    <property type="entry name" value="DEXDc"/>
    <property type="match status" value="1"/>
</dbReference>
<dbReference type="Proteomes" id="UP000000517">
    <property type="component" value="Chromosome"/>
</dbReference>
<dbReference type="InterPro" id="IPR027417">
    <property type="entry name" value="P-loop_NTPase"/>
</dbReference>
<dbReference type="Gene3D" id="3.30.360.80">
    <property type="match status" value="1"/>
</dbReference>
<gene>
    <name evidence="11" type="primary">hepA</name>
    <name evidence="11" type="ordered locus">FSU_0598</name>
</gene>
<name>D9S772_FIBSS</name>
<accession>D9S772</accession>
<evidence type="ECO:0000256" key="7">
    <source>
        <dbReference type="ARBA" id="ARBA00023159"/>
    </source>
</evidence>
<sequence length="996" mass="111792">MMMFKIGQRYVSQAEPTLGLGIVSEVQGRTVKILFPSIGQARIYRTDEAPIERFVLQVGETVKSEKGVSFVVDSVREDAGIMVYVGRNGKEMKESELSAKISTARPAVLFKALADDEVCSSRDFLRHEDAMEMYYKWISSPVRGMIGPRVNMIPHQYYLCYRACSSSTLPRLMLSDEVGLGKTIEAGMIWHALKSRGRIQRTLVIVPETLKHQWMIEMKRRFNQLFTLVDEGYIRGLFVGVAKDETKPNPFMQSNDIIVSIDFLMAQPALIEDLLKTNWDMTIIDEAHHLVCEDGFTSHEYMLANRVIGRSKGVLLLTGTPLQLHPESQFNRLKMLDPVRFADYNDFIKDQEAYLKLVRDLNKLPTDPNHHMSWDDLYECVPKNSQIRPWLEQENSKSMTAGEWMRCIVDGMGTGSVVFRNTRKGVGGFPKRVLDEIPLEPNPAYREMVDVAADRDLEASTDIQENGLLCTRFSDAWAMDERFVWLKGFLKEYKNEKVLLICESIQVVQALETLLLEFLGEGAFVMFHEDMSIMARDKAAANFSKPDGANLLIASEIGSEGRNFQFSHHLVLFDLPLDAALVEQRIGRLDRIGQDKDIIIHVPYVKGSGQEVMFRWYNEGLNSFGAPLMSGGELFLKYTESLIEALATPRASLENFVENVIPQVKKDCEQMRKHIENGRDRLLEFNSRNPEKAKEITDEIRELDAEPELKNLVFDSLMNRGLDVEKSSVQDCFLITMGPQVEAGSVPGMPDLAMAAATAGGGRVNSQTDLCGEGGGDGDGDGRVSGGTCMTVTFDRDVAMTHDDIEFISLDHPLAQGVFDYETSFGRGTVSCAIWPNSGLRGLMMQYNFAVELPVSEEWGCADIAGPKYFKVLVNAKGENMSEHFEDLSDAALKDVGVPQGNAAVDMTLRYFAKDGLAKARLIVSEQAKKYAEEAANAVEARSEQEYQRMNHLLSMRGKAGTSEALKQLRKNVQERKKIVANPQLRLDAIRLVVCK</sequence>
<evidence type="ECO:0000313" key="12">
    <source>
        <dbReference type="Proteomes" id="UP000000517"/>
    </source>
</evidence>
<dbReference type="GO" id="GO:0003677">
    <property type="term" value="F:DNA binding"/>
    <property type="evidence" value="ECO:0007669"/>
    <property type="project" value="UniProtKB-KW"/>
</dbReference>
<dbReference type="InterPro" id="IPR038718">
    <property type="entry name" value="SNF2-like_sf"/>
</dbReference>
<dbReference type="HAMAP" id="MF_01821">
    <property type="entry name" value="Helicase_RapA"/>
    <property type="match status" value="1"/>
</dbReference>
<evidence type="ECO:0000256" key="5">
    <source>
        <dbReference type="ARBA" id="ARBA00023015"/>
    </source>
</evidence>
<feature type="domain" description="Helicase ATP-binding" evidence="9">
    <location>
        <begin position="163"/>
        <end position="339"/>
    </location>
</feature>
<evidence type="ECO:0000313" key="11">
    <source>
        <dbReference type="EMBL" id="ADL27093.1"/>
    </source>
</evidence>
<dbReference type="InterPro" id="IPR049730">
    <property type="entry name" value="SNF2/RAD54-like_C"/>
</dbReference>
<keyword evidence="3" id="KW-0347">Helicase</keyword>
<dbReference type="RefSeq" id="WP_014545261.1">
    <property type="nucleotide sequence ID" value="NC_017448.1"/>
</dbReference>
<dbReference type="InterPro" id="IPR023949">
    <property type="entry name" value="Helicase_RapA"/>
</dbReference>
<evidence type="ECO:0000259" key="10">
    <source>
        <dbReference type="PROSITE" id="PS51194"/>
    </source>
</evidence>
<dbReference type="Pfam" id="PF12137">
    <property type="entry name" value="RapA_C"/>
    <property type="match status" value="2"/>
</dbReference>
<dbReference type="Pfam" id="PF00271">
    <property type="entry name" value="Helicase_C"/>
    <property type="match status" value="1"/>
</dbReference>
<feature type="domain" description="Helicase C-terminal" evidence="10">
    <location>
        <begin position="485"/>
        <end position="661"/>
    </location>
</feature>
<dbReference type="Pfam" id="PF18339">
    <property type="entry name" value="Tudor_1_RapA"/>
    <property type="match status" value="1"/>
</dbReference>
<dbReference type="STRING" id="59374.FSU_0598"/>
<dbReference type="CDD" id="cd18793">
    <property type="entry name" value="SF2_C_SNF"/>
    <property type="match status" value="1"/>
</dbReference>
<dbReference type="PROSITE" id="PS51192">
    <property type="entry name" value="HELICASE_ATP_BIND_1"/>
    <property type="match status" value="1"/>
</dbReference>
<keyword evidence="2" id="KW-0378">Hydrolase</keyword>
<evidence type="ECO:0000256" key="3">
    <source>
        <dbReference type="ARBA" id="ARBA00022806"/>
    </source>
</evidence>
<evidence type="ECO:0000256" key="2">
    <source>
        <dbReference type="ARBA" id="ARBA00022801"/>
    </source>
</evidence>
<dbReference type="SMART" id="SM00490">
    <property type="entry name" value="HELICc"/>
    <property type="match status" value="1"/>
</dbReference>
<dbReference type="AlphaFoldDB" id="D9S772"/>
<dbReference type="PROSITE" id="PS51194">
    <property type="entry name" value="HELICASE_CTER"/>
    <property type="match status" value="1"/>
</dbReference>
<dbReference type="GO" id="GO:0006355">
    <property type="term" value="P:regulation of DNA-templated transcription"/>
    <property type="evidence" value="ECO:0007669"/>
    <property type="project" value="InterPro"/>
</dbReference>
<dbReference type="Gene3D" id="3.40.50.10810">
    <property type="entry name" value="Tandem AAA-ATPase domain"/>
    <property type="match status" value="1"/>
</dbReference>
<reference evidence="12" key="1">
    <citation type="submission" date="2010-08" db="EMBL/GenBank/DDBJ databases">
        <title>Complete sequence of Fibrobacter succinogenes subsp. succinogenes S85.</title>
        <authorList>
            <person name="Durkin A.S."/>
            <person name="Nelson K.E."/>
            <person name="Morrison M."/>
            <person name="Forsberg C.W."/>
            <person name="Wilson D.B."/>
            <person name="Russell J.B."/>
            <person name="Cann I.K.O."/>
            <person name="Mackie R.I."/>
            <person name="White B.A."/>
        </authorList>
    </citation>
    <scope>NUCLEOTIDE SEQUENCE [LARGE SCALE GENOMIC DNA]</scope>
    <source>
        <strain evidence="12">ATCC 19169 / S85</strain>
    </source>
</reference>
<dbReference type="SUPFAM" id="SSF52540">
    <property type="entry name" value="P-loop containing nucleoside triphosphate hydrolases"/>
    <property type="match status" value="2"/>
</dbReference>
<dbReference type="PANTHER" id="PTHR45766">
    <property type="entry name" value="DNA ANNEALING HELICASE AND ENDONUCLEASE ZRANB3 FAMILY MEMBER"/>
    <property type="match status" value="1"/>
</dbReference>
<evidence type="ECO:0000256" key="6">
    <source>
        <dbReference type="ARBA" id="ARBA00023125"/>
    </source>
</evidence>
<dbReference type="Gene3D" id="2.30.30.930">
    <property type="match status" value="1"/>
</dbReference>
<dbReference type="GO" id="GO:0005524">
    <property type="term" value="F:ATP binding"/>
    <property type="evidence" value="ECO:0007669"/>
    <property type="project" value="UniProtKB-KW"/>
</dbReference>
<dbReference type="GO" id="GO:0004386">
    <property type="term" value="F:helicase activity"/>
    <property type="evidence" value="ECO:0007669"/>
    <property type="project" value="UniProtKB-KW"/>
</dbReference>
<protein>
    <submittedName>
        <fullName evidence="11">RNA polymerase-associated protein HepA</fullName>
    </submittedName>
</protein>